<sequence>MTIYAEVFERKEVKYLVSSEQRACIERGATGRMEVDAFGKSRVTSLYYDTPDHLLIERSLDKPCYKEKLRVRWYGPAGADGFPRPDVCVFVELKKKFKGIVYKRRVSCTFAAAHVYLAGCSYEAAVRAYPLADEAAQQESLSPLSCQIAREIDAFMKRHGPLVPSMLVTCLRTAFTPVLAHGEARDAGHQDDVRITFDEDIAARDLMQVDAAWQEVSKSGQSVMEVKVAGPYGRWLLDAVAQAGARPTSFSKYGRAYRDLMEARRRESAARLGAAASPKAAAASSASASSPSRKARSAWSRLFPASVLSPRKKEKHCA</sequence>
<dbReference type="InterPro" id="IPR042267">
    <property type="entry name" value="VTC_sf"/>
</dbReference>
<evidence type="ECO:0000259" key="2">
    <source>
        <dbReference type="Pfam" id="PF09359"/>
    </source>
</evidence>
<dbReference type="RefSeq" id="WP_166339109.1">
    <property type="nucleotide sequence ID" value="NZ_CP072829.1"/>
</dbReference>
<dbReference type="Gene3D" id="3.20.100.30">
    <property type="entry name" value="VTC, catalytic tunnel domain"/>
    <property type="match status" value="1"/>
</dbReference>
<organism evidence="3 4">
    <name type="scientific">Xiamenia xianingshaonis</name>
    <dbReference type="NCBI Taxonomy" id="2682776"/>
    <lineage>
        <taxon>Bacteria</taxon>
        <taxon>Bacillati</taxon>
        <taxon>Actinomycetota</taxon>
        <taxon>Coriobacteriia</taxon>
        <taxon>Eggerthellales</taxon>
        <taxon>Eggerthellaceae</taxon>
        <taxon>Xiamenia</taxon>
    </lineage>
</organism>
<dbReference type="GO" id="GO:0006799">
    <property type="term" value="P:polyphosphate biosynthetic process"/>
    <property type="evidence" value="ECO:0007669"/>
    <property type="project" value="UniProtKB-ARBA"/>
</dbReference>
<evidence type="ECO:0000313" key="4">
    <source>
        <dbReference type="Proteomes" id="UP000671910"/>
    </source>
</evidence>
<feature type="domain" description="VTC" evidence="2">
    <location>
        <begin position="9"/>
        <end position="258"/>
    </location>
</feature>
<gene>
    <name evidence="3" type="ORF">J7S26_05500</name>
</gene>
<proteinExistence type="predicted"/>
<feature type="region of interest" description="Disordered" evidence="1">
    <location>
        <begin position="271"/>
        <end position="298"/>
    </location>
</feature>
<protein>
    <submittedName>
        <fullName evidence="3">Polyphosphate polymerase domain-containing protein</fullName>
    </submittedName>
</protein>
<accession>A0A9E6MP84</accession>
<dbReference type="EMBL" id="CP072829">
    <property type="protein sequence ID" value="QTU83837.1"/>
    <property type="molecule type" value="Genomic_DNA"/>
</dbReference>
<evidence type="ECO:0000313" key="3">
    <source>
        <dbReference type="EMBL" id="QTU83837.1"/>
    </source>
</evidence>
<dbReference type="InterPro" id="IPR018966">
    <property type="entry name" value="VTC_domain"/>
</dbReference>
<evidence type="ECO:0000256" key="1">
    <source>
        <dbReference type="SAM" id="MobiDB-lite"/>
    </source>
</evidence>
<dbReference type="KEGG" id="ebz:J7S26_05500"/>
<dbReference type="Pfam" id="PF09359">
    <property type="entry name" value="VTC"/>
    <property type="match status" value="1"/>
</dbReference>
<name>A0A9E6MP84_9ACTN</name>
<dbReference type="Proteomes" id="UP000671910">
    <property type="component" value="Chromosome"/>
</dbReference>
<reference evidence="3" key="1">
    <citation type="submission" date="2021-04" db="EMBL/GenBank/DDBJ databases">
        <title>Novel species in family Eggerthellaceae.</title>
        <authorList>
            <person name="Zhang G."/>
        </authorList>
    </citation>
    <scope>NUCLEOTIDE SEQUENCE</scope>
    <source>
        <strain evidence="3">Zg-886</strain>
    </source>
</reference>
<dbReference type="CDD" id="cd07750">
    <property type="entry name" value="PolyPPase_VTC_like"/>
    <property type="match status" value="1"/>
</dbReference>
<dbReference type="AlphaFoldDB" id="A0A9E6MP84"/>